<protein>
    <submittedName>
        <fullName evidence="1">Uncharacterized protein</fullName>
    </submittedName>
</protein>
<evidence type="ECO:0000313" key="2">
    <source>
        <dbReference type="Proteomes" id="UP000199665"/>
    </source>
</evidence>
<sequence length="42" mass="4660">MAAMKKAQSLDWAFDFLAIHLIEIASVQLISSRRSTPAKPIC</sequence>
<dbReference type="Proteomes" id="UP000199665">
    <property type="component" value="Unassembled WGS sequence"/>
</dbReference>
<comment type="caution">
    <text evidence="1">The sequence shown here is derived from an EMBL/GenBank/DDBJ whole genome shotgun (WGS) entry which is preliminary data.</text>
</comment>
<reference evidence="1 2" key="1">
    <citation type="submission" date="2016-10" db="EMBL/GenBank/DDBJ databases">
        <authorList>
            <person name="Varghese N."/>
            <person name="Submissions S."/>
        </authorList>
    </citation>
    <scope>NUCLEOTIDE SEQUENCE [LARGE SCALE GENOMIC DNA]</scope>
    <source>
        <strain evidence="1 2">DSM 18327</strain>
    </source>
</reference>
<evidence type="ECO:0000313" key="1">
    <source>
        <dbReference type="EMBL" id="SEC51953.1"/>
    </source>
</evidence>
<dbReference type="EMBL" id="FNRV01000001">
    <property type="protein sequence ID" value="SEC51953.1"/>
    <property type="molecule type" value="Genomic_DNA"/>
</dbReference>
<gene>
    <name evidence="1" type="ORF">SAMN05216205_2537</name>
</gene>
<accession>A0ABY0XY39</accession>
<organism evidence="1 2">
    <name type="scientific">Pseudomonas mohnii</name>
    <dbReference type="NCBI Taxonomy" id="395600"/>
    <lineage>
        <taxon>Bacteria</taxon>
        <taxon>Pseudomonadati</taxon>
        <taxon>Pseudomonadota</taxon>
        <taxon>Gammaproteobacteria</taxon>
        <taxon>Pseudomonadales</taxon>
        <taxon>Pseudomonadaceae</taxon>
        <taxon>Pseudomonas</taxon>
    </lineage>
</organism>
<name>A0ABY0XY39_9PSED</name>
<dbReference type="RefSeq" id="WP_256590140.1">
    <property type="nucleotide sequence ID" value="NZ_FNRV01000001.1"/>
</dbReference>
<proteinExistence type="predicted"/>
<keyword evidence="2" id="KW-1185">Reference proteome</keyword>